<dbReference type="Gene3D" id="3.90.1310.10">
    <property type="entry name" value="Penicillin-binding protein 2a (Domain 2)"/>
    <property type="match status" value="1"/>
</dbReference>
<comment type="similarity">
    <text evidence="3 9">Belongs to the class-D beta-lactamase family.</text>
</comment>
<keyword evidence="6 9" id="KW-0378">Hydrolase</keyword>
<evidence type="ECO:0000313" key="14">
    <source>
        <dbReference type="EMBL" id="GAA4716683.1"/>
    </source>
</evidence>
<comment type="caution">
    <text evidence="14">The sequence shown here is derived from an EMBL/GenBank/DDBJ whole genome shotgun (WGS) entry which is preliminary data.</text>
</comment>
<feature type="compositionally biased region" description="Low complexity" evidence="10">
    <location>
        <begin position="560"/>
        <end position="587"/>
    </location>
</feature>
<dbReference type="SUPFAM" id="SSF56519">
    <property type="entry name" value="Penicillin binding protein dimerisation domain"/>
    <property type="match status" value="1"/>
</dbReference>
<dbReference type="PROSITE" id="PS00337">
    <property type="entry name" value="BETA_LACTAMASE_D"/>
    <property type="match status" value="1"/>
</dbReference>
<accession>A0ABP8XYV0</accession>
<keyword evidence="5 11" id="KW-0732">Signal</keyword>
<evidence type="ECO:0000259" key="13">
    <source>
        <dbReference type="Pfam" id="PF03717"/>
    </source>
</evidence>
<keyword evidence="7" id="KW-0472">Membrane</keyword>
<proteinExistence type="inferred from homology"/>
<dbReference type="InterPro" id="IPR012338">
    <property type="entry name" value="Beta-lactam/transpept-like"/>
</dbReference>
<keyword evidence="15" id="KW-1185">Reference proteome</keyword>
<keyword evidence="8 9" id="KW-0046">Antibiotic resistance</keyword>
<evidence type="ECO:0000256" key="5">
    <source>
        <dbReference type="ARBA" id="ARBA00022729"/>
    </source>
</evidence>
<evidence type="ECO:0000256" key="11">
    <source>
        <dbReference type="SAM" id="SignalP"/>
    </source>
</evidence>
<evidence type="ECO:0000259" key="12">
    <source>
        <dbReference type="Pfam" id="PF00905"/>
    </source>
</evidence>
<evidence type="ECO:0000256" key="8">
    <source>
        <dbReference type="ARBA" id="ARBA00023251"/>
    </source>
</evidence>
<evidence type="ECO:0000256" key="2">
    <source>
        <dbReference type="ARBA" id="ARBA00007171"/>
    </source>
</evidence>
<evidence type="ECO:0000256" key="1">
    <source>
        <dbReference type="ARBA" id="ARBA00004370"/>
    </source>
</evidence>
<feature type="region of interest" description="Disordered" evidence="10">
    <location>
        <begin position="560"/>
        <end position="591"/>
    </location>
</feature>
<dbReference type="InterPro" id="IPR050515">
    <property type="entry name" value="Beta-lactam/transpept"/>
</dbReference>
<reference evidence="15" key="1">
    <citation type="journal article" date="2019" name="Int. J. Syst. Evol. Microbiol.">
        <title>The Global Catalogue of Microorganisms (GCM) 10K type strain sequencing project: providing services to taxonomists for standard genome sequencing and annotation.</title>
        <authorList>
            <consortium name="The Broad Institute Genomics Platform"/>
            <consortium name="The Broad Institute Genome Sequencing Center for Infectious Disease"/>
            <person name="Wu L."/>
            <person name="Ma J."/>
        </authorList>
    </citation>
    <scope>NUCLEOTIDE SEQUENCE [LARGE SCALE GENOMIC DNA]</scope>
    <source>
        <strain evidence="15">JCM 18063</strain>
    </source>
</reference>
<dbReference type="Pfam" id="PF00905">
    <property type="entry name" value="Transpeptidase"/>
    <property type="match status" value="1"/>
</dbReference>
<name>A0ABP8XYV0_9MICO</name>
<evidence type="ECO:0000256" key="9">
    <source>
        <dbReference type="RuleBase" id="RU361140"/>
    </source>
</evidence>
<dbReference type="InterPro" id="IPR036138">
    <property type="entry name" value="PBP_dimer_sf"/>
</dbReference>
<dbReference type="Gene3D" id="3.40.710.10">
    <property type="entry name" value="DD-peptidase/beta-lactamase superfamily"/>
    <property type="match status" value="1"/>
</dbReference>
<dbReference type="PANTHER" id="PTHR30627:SF24">
    <property type="entry name" value="PENICILLIN-BINDING PROTEIN 4B"/>
    <property type="match status" value="1"/>
</dbReference>
<dbReference type="EC" id="3.5.2.6" evidence="4 9"/>
<comment type="similarity">
    <text evidence="2">Belongs to the transpeptidase family.</text>
</comment>
<dbReference type="SUPFAM" id="SSF56601">
    <property type="entry name" value="beta-lactamase/transpeptidase-like"/>
    <property type="match status" value="1"/>
</dbReference>
<dbReference type="InterPro" id="IPR005311">
    <property type="entry name" value="PBP_dimer"/>
</dbReference>
<evidence type="ECO:0000256" key="4">
    <source>
        <dbReference type="ARBA" id="ARBA00012865"/>
    </source>
</evidence>
<evidence type="ECO:0000256" key="10">
    <source>
        <dbReference type="SAM" id="MobiDB-lite"/>
    </source>
</evidence>
<dbReference type="RefSeq" id="WP_343037612.1">
    <property type="nucleotide sequence ID" value="NZ_BAABID010000001.1"/>
</dbReference>
<evidence type="ECO:0000256" key="7">
    <source>
        <dbReference type="ARBA" id="ARBA00023136"/>
    </source>
</evidence>
<dbReference type="EMBL" id="BAABID010000001">
    <property type="protein sequence ID" value="GAA4716683.1"/>
    <property type="molecule type" value="Genomic_DNA"/>
</dbReference>
<evidence type="ECO:0000256" key="3">
    <source>
        <dbReference type="ARBA" id="ARBA00007898"/>
    </source>
</evidence>
<comment type="subcellular location">
    <subcellularLocation>
        <location evidence="1">Membrane</location>
    </subcellularLocation>
</comment>
<comment type="catalytic activity">
    <reaction evidence="9">
        <text>a beta-lactam + H2O = a substituted beta-amino acid</text>
        <dbReference type="Rhea" id="RHEA:20401"/>
        <dbReference type="ChEBI" id="CHEBI:15377"/>
        <dbReference type="ChEBI" id="CHEBI:35627"/>
        <dbReference type="ChEBI" id="CHEBI:140347"/>
        <dbReference type="EC" id="3.5.2.6"/>
    </reaction>
</comment>
<evidence type="ECO:0000313" key="15">
    <source>
        <dbReference type="Proteomes" id="UP001500956"/>
    </source>
</evidence>
<dbReference type="InterPro" id="IPR001460">
    <property type="entry name" value="PCN-bd_Tpept"/>
</dbReference>
<dbReference type="PANTHER" id="PTHR30627">
    <property type="entry name" value="PEPTIDOGLYCAN D,D-TRANSPEPTIDASE"/>
    <property type="match status" value="1"/>
</dbReference>
<organism evidence="14 15">
    <name type="scientific">Isoptericola chiayiensis</name>
    <dbReference type="NCBI Taxonomy" id="579446"/>
    <lineage>
        <taxon>Bacteria</taxon>
        <taxon>Bacillati</taxon>
        <taxon>Actinomycetota</taxon>
        <taxon>Actinomycetes</taxon>
        <taxon>Micrococcales</taxon>
        <taxon>Promicromonosporaceae</taxon>
        <taxon>Isoptericola</taxon>
    </lineage>
</organism>
<protein>
    <recommendedName>
        <fullName evidence="4 9">Beta-lactamase</fullName>
        <ecNumber evidence="4 9">3.5.2.6</ecNumber>
    </recommendedName>
</protein>
<dbReference type="InterPro" id="IPR002137">
    <property type="entry name" value="Beta-lactam_class-D_AS"/>
</dbReference>
<dbReference type="PROSITE" id="PS51257">
    <property type="entry name" value="PROKAR_LIPOPROTEIN"/>
    <property type="match status" value="1"/>
</dbReference>
<feature type="signal peptide" evidence="11">
    <location>
        <begin position="1"/>
        <end position="25"/>
    </location>
</feature>
<feature type="domain" description="Penicillin-binding protein dimerisation" evidence="13">
    <location>
        <begin position="168"/>
        <end position="339"/>
    </location>
</feature>
<dbReference type="Proteomes" id="UP001500956">
    <property type="component" value="Unassembled WGS sequence"/>
</dbReference>
<sequence>MRRRTTLPLTVLIAPAVLVTLTACTGPDRPPAADTAAALADGLASGDLAALTVTATTSAIPQQVLDEVTEPLRAAAEEAGAAPAVEVAEVTERPEAEGEEPAADVTLAWSWPLDAERTWEYTTSTELGWVPPGEDAGPDDVGTWEVHWEPDLLVPELVATDRLEIETVAPDRGDLLDVDGEPLVTERDVWRIGIDKTRLDPPAYDEQSRALAELVGLDPDEYAARVEAAGDKAYVEAITIRKDRETSGVDFTAGDARTIRGVNVLADTMELAPTSTFARPVLGRSGDATAEIIEDSDGAIQAGDTVGLSGLQAAYDAELRGAPGLVVNVVDTDGEVLREAYRAEAVHGADVATAFDPALQTLAEDVLSDVEPASALVAIRPSTGDVLAAASGPGSEGWSTATLGQYAPGSTFKVAGALALMRAGVFPEDTVSCPETRTVDGRTYSNVPGYPASATGEVPFSTAFAHSCNTAFIGAGDALETGALADAAADLGLVAEPSVGAAAFLGEVPTSDGGATARAEAMIGQGQVLASPLGMATVAASVAAGEQVEPRIVREVVAADGGPSSSAAPSGSASPSASPSSAGEPAGTADGLTETEAADLRDLMAGVVTDGSASALADVPAVVGAKTGTAQYGDGSRQHAWMLAITDDDLAVAVFVEDGEYGSTTAGPLMGSFLTGR</sequence>
<dbReference type="Pfam" id="PF03717">
    <property type="entry name" value="PBP_dimer"/>
    <property type="match status" value="1"/>
</dbReference>
<feature type="chain" id="PRO_5047437097" description="Beta-lactamase" evidence="11">
    <location>
        <begin position="26"/>
        <end position="677"/>
    </location>
</feature>
<feature type="domain" description="Penicillin-binding protein transpeptidase" evidence="12">
    <location>
        <begin position="376"/>
        <end position="671"/>
    </location>
</feature>
<evidence type="ECO:0000256" key="6">
    <source>
        <dbReference type="ARBA" id="ARBA00022801"/>
    </source>
</evidence>
<gene>
    <name evidence="14" type="ORF">GCM10023216_00690</name>
</gene>